<keyword evidence="8 11" id="KW-0808">Transferase</keyword>
<evidence type="ECO:0000256" key="7">
    <source>
        <dbReference type="ARBA" id="ARBA00022676"/>
    </source>
</evidence>
<evidence type="ECO:0000256" key="5">
    <source>
        <dbReference type="ARBA" id="ARBA00022516"/>
    </source>
</evidence>
<keyword evidence="7 11" id="KW-0328">Glycosyltransferase</keyword>
<dbReference type="SUPFAM" id="SSF53756">
    <property type="entry name" value="UDP-Glycosyltransferase/glycogen phosphorylase"/>
    <property type="match status" value="1"/>
</dbReference>
<evidence type="ECO:0000256" key="8">
    <source>
        <dbReference type="ARBA" id="ARBA00022679"/>
    </source>
</evidence>
<evidence type="ECO:0000256" key="10">
    <source>
        <dbReference type="ARBA" id="ARBA00048975"/>
    </source>
</evidence>
<dbReference type="RefSeq" id="WP_101271487.1">
    <property type="nucleotide sequence ID" value="NZ_NWTK01000024.1"/>
</dbReference>
<dbReference type="GO" id="GO:0016020">
    <property type="term" value="C:membrane"/>
    <property type="evidence" value="ECO:0007669"/>
    <property type="project" value="GOC"/>
</dbReference>
<keyword evidence="5 11" id="KW-0444">Lipid biosynthesis</keyword>
<dbReference type="PANTHER" id="PTHR30372">
    <property type="entry name" value="LIPID-A-DISACCHARIDE SYNTHASE"/>
    <property type="match status" value="1"/>
</dbReference>
<dbReference type="EMBL" id="NWTK01000024">
    <property type="protein sequence ID" value="PKR48072.1"/>
    <property type="molecule type" value="Genomic_DNA"/>
</dbReference>
<comment type="pathway">
    <text evidence="11">Bacterial outer membrane biogenesis; LPS lipid A biosynthesis.</text>
</comment>
<comment type="similarity">
    <text evidence="2 11">Belongs to the LpxB family.</text>
</comment>
<gene>
    <name evidence="11" type="primary">lpxB</name>
    <name evidence="12" type="ORF">COO20_24765</name>
</gene>
<dbReference type="Pfam" id="PF02684">
    <property type="entry name" value="LpxB"/>
    <property type="match status" value="1"/>
</dbReference>
<dbReference type="UniPathway" id="UPA00973"/>
<dbReference type="GO" id="GO:0008915">
    <property type="term" value="F:lipid-A-disaccharide synthase activity"/>
    <property type="evidence" value="ECO:0007669"/>
    <property type="project" value="UniProtKB-UniRule"/>
</dbReference>
<accession>A0A2N3KBY5</accession>
<keyword evidence="6 11" id="KW-0441">Lipid A biosynthesis</keyword>
<reference evidence="12 13" key="1">
    <citation type="submission" date="2017-09" db="EMBL/GenBank/DDBJ databases">
        <title>Biodiversity and function of Thalassospira species in the particle-attached aromatic-hydrocarbon-degrading consortia from the surface seawater of the South China Sea.</title>
        <authorList>
            <person name="Dong C."/>
            <person name="Liu R."/>
            <person name="Shao Z."/>
        </authorList>
    </citation>
    <scope>NUCLEOTIDE SEQUENCE [LARGE SCALE GENOMIC DNA]</scope>
    <source>
        <strain evidence="12 13">CSC1P2</strain>
    </source>
</reference>
<dbReference type="InterPro" id="IPR003835">
    <property type="entry name" value="Glyco_trans_19"/>
</dbReference>
<comment type="function">
    <text evidence="1 11">Condensation of UDP-2,3-diacylglucosamine and 2,3-diacylglucosamine-1-phosphate to form lipid A disaccharide, a precursor of lipid A, a phosphorylated glycolipid that anchors the lipopolysaccharide to the outer membrane of the cell.</text>
</comment>
<sequence length="413" mass="44984">MSDDLHNPSGDFAVATSSITSETAVSRPLKIMLVAGEASGDQLGGRLMAALKRQHADIKFIGVGGPRMIGEGMQSLFSMNEMSVMGLAEIIPHIPRLLRRIRETANLALAERPDVVVTIDAPDFSFRVGKKLATAGIPLVHYVAPSVWAWRPGRARKIAKFLDHLLALLPFEPPYFEREGLATTFIGHSAVEERHGGDAGRFRAQHGLTADQKVIAILPGSRHSEVSRLLPVFRDVVVRLANDDPDACFVMPTVSKVEDTVRQVTSEWPVKTVVVATDQERRDAFSCAHAALAASGTVSLELGIVGVPHVIGYRVSATSAWLARKLLKVDTVTIINLVLGRKLVPEYLQEDCTADKLYHAMKKLNDLGERRDEQLAGFDEATTLLGFGQTPPSDKAASVVLEIAQQGKQQRPK</sequence>
<evidence type="ECO:0000256" key="2">
    <source>
        <dbReference type="ARBA" id="ARBA00007868"/>
    </source>
</evidence>
<dbReference type="AlphaFoldDB" id="A0A2N3KBY5"/>
<comment type="caution">
    <text evidence="12">The sequence shown here is derived from an EMBL/GenBank/DDBJ whole genome shotgun (WGS) entry which is preliminary data.</text>
</comment>
<name>A0A2N3KBY5_9PROT</name>
<comment type="catalytic activity">
    <reaction evidence="10 11">
        <text>a lipid X + a UDP-2-N,3-O-bis[(3R)-3-hydroxyacyl]-alpha-D-glucosamine = a lipid A disaccharide + UDP + H(+)</text>
        <dbReference type="Rhea" id="RHEA:67828"/>
        <dbReference type="ChEBI" id="CHEBI:15378"/>
        <dbReference type="ChEBI" id="CHEBI:58223"/>
        <dbReference type="ChEBI" id="CHEBI:137748"/>
        <dbReference type="ChEBI" id="CHEBI:176338"/>
        <dbReference type="ChEBI" id="CHEBI:176343"/>
        <dbReference type="EC" id="2.4.1.182"/>
    </reaction>
</comment>
<evidence type="ECO:0000256" key="1">
    <source>
        <dbReference type="ARBA" id="ARBA00002056"/>
    </source>
</evidence>
<evidence type="ECO:0000256" key="9">
    <source>
        <dbReference type="ARBA" id="ARBA00023098"/>
    </source>
</evidence>
<protein>
    <recommendedName>
        <fullName evidence="4 11">Lipid-A-disaccharide synthase</fullName>
        <ecNumber evidence="3 11">2.4.1.182</ecNumber>
    </recommendedName>
</protein>
<evidence type="ECO:0000256" key="11">
    <source>
        <dbReference type="HAMAP-Rule" id="MF_00392"/>
    </source>
</evidence>
<dbReference type="NCBIfam" id="TIGR00215">
    <property type="entry name" value="lpxB"/>
    <property type="match status" value="1"/>
</dbReference>
<evidence type="ECO:0000256" key="6">
    <source>
        <dbReference type="ARBA" id="ARBA00022556"/>
    </source>
</evidence>
<evidence type="ECO:0000256" key="4">
    <source>
        <dbReference type="ARBA" id="ARBA00020902"/>
    </source>
</evidence>
<dbReference type="GO" id="GO:0005543">
    <property type="term" value="F:phospholipid binding"/>
    <property type="evidence" value="ECO:0007669"/>
    <property type="project" value="TreeGrafter"/>
</dbReference>
<dbReference type="Proteomes" id="UP000233597">
    <property type="component" value="Unassembled WGS sequence"/>
</dbReference>
<proteinExistence type="inferred from homology"/>
<dbReference type="EC" id="2.4.1.182" evidence="3 11"/>
<evidence type="ECO:0000313" key="13">
    <source>
        <dbReference type="Proteomes" id="UP000233597"/>
    </source>
</evidence>
<dbReference type="OrthoDB" id="9801642at2"/>
<keyword evidence="9 11" id="KW-0443">Lipid metabolism</keyword>
<evidence type="ECO:0000256" key="3">
    <source>
        <dbReference type="ARBA" id="ARBA00012687"/>
    </source>
</evidence>
<dbReference type="PANTHER" id="PTHR30372:SF4">
    <property type="entry name" value="LIPID-A-DISACCHARIDE SYNTHASE, MITOCHONDRIAL-RELATED"/>
    <property type="match status" value="1"/>
</dbReference>
<dbReference type="HAMAP" id="MF_00392">
    <property type="entry name" value="LpxB"/>
    <property type="match status" value="1"/>
</dbReference>
<dbReference type="GO" id="GO:0009245">
    <property type="term" value="P:lipid A biosynthetic process"/>
    <property type="evidence" value="ECO:0007669"/>
    <property type="project" value="UniProtKB-UniRule"/>
</dbReference>
<evidence type="ECO:0000313" key="12">
    <source>
        <dbReference type="EMBL" id="PKR48072.1"/>
    </source>
</evidence>
<organism evidence="12 13">
    <name type="scientific">Thalassospira marina</name>
    <dbReference type="NCBI Taxonomy" id="2048283"/>
    <lineage>
        <taxon>Bacteria</taxon>
        <taxon>Pseudomonadati</taxon>
        <taxon>Pseudomonadota</taxon>
        <taxon>Alphaproteobacteria</taxon>
        <taxon>Rhodospirillales</taxon>
        <taxon>Thalassospiraceae</taxon>
        <taxon>Thalassospira</taxon>
    </lineage>
</organism>